<protein>
    <submittedName>
        <fullName evidence="5">ABC transporter</fullName>
    </submittedName>
    <submittedName>
        <fullName evidence="6">NitT/TauT family transport system ATP-binding protein</fullName>
    </submittedName>
</protein>
<gene>
    <name evidence="5" type="ORF">FH5T_06320</name>
    <name evidence="6" type="ORF">SAMN05444285_1585</name>
</gene>
<evidence type="ECO:0000256" key="2">
    <source>
        <dbReference type="ARBA" id="ARBA00022741"/>
    </source>
</evidence>
<dbReference type="OrthoDB" id="9782239at2"/>
<dbReference type="AlphaFoldDB" id="X5DYH5"/>
<name>X5DYH5_9BACT</name>
<dbReference type="GO" id="GO:0016887">
    <property type="term" value="F:ATP hydrolysis activity"/>
    <property type="evidence" value="ECO:0007669"/>
    <property type="project" value="InterPro"/>
</dbReference>
<proteinExistence type="predicted"/>
<dbReference type="Proteomes" id="UP000181981">
    <property type="component" value="Unassembled WGS sequence"/>
</dbReference>
<dbReference type="PANTHER" id="PTHR42788:SF13">
    <property type="entry name" value="ALIPHATIC SULFONATES IMPORT ATP-BINDING PROTEIN SSUB"/>
    <property type="match status" value="1"/>
</dbReference>
<keyword evidence="3 6" id="KW-0067">ATP-binding</keyword>
<dbReference type="PROSITE" id="PS50893">
    <property type="entry name" value="ABC_TRANSPORTER_2"/>
    <property type="match status" value="1"/>
</dbReference>
<dbReference type="InterPro" id="IPR050166">
    <property type="entry name" value="ABC_transporter_ATP-bind"/>
</dbReference>
<evidence type="ECO:0000313" key="8">
    <source>
        <dbReference type="Proteomes" id="UP000181981"/>
    </source>
</evidence>
<dbReference type="PROSITE" id="PS00211">
    <property type="entry name" value="ABC_TRANSPORTER_1"/>
    <property type="match status" value="1"/>
</dbReference>
<keyword evidence="1" id="KW-0813">Transport</keyword>
<dbReference type="RefSeq" id="WP_038556761.1">
    <property type="nucleotide sequence ID" value="NZ_FOHT01000058.1"/>
</dbReference>
<dbReference type="Pfam" id="PF00005">
    <property type="entry name" value="ABC_tran"/>
    <property type="match status" value="1"/>
</dbReference>
<evidence type="ECO:0000313" key="5">
    <source>
        <dbReference type="EMBL" id="AHW59346.1"/>
    </source>
</evidence>
<reference evidence="5 7" key="1">
    <citation type="submission" date="2014-03" db="EMBL/GenBank/DDBJ databases">
        <title>Complete genome sequence of a deeply braunched marine Bacteroidia bacterium Draconibacterium orientale type strain FH5T.</title>
        <authorList>
            <person name="Li X."/>
            <person name="Wang X."/>
            <person name="Xie Z."/>
            <person name="Du Z."/>
            <person name="Chen G."/>
        </authorList>
    </citation>
    <scope>NUCLEOTIDE SEQUENCE [LARGE SCALE GENOMIC DNA]</scope>
    <source>
        <strain evidence="5 7">FH5</strain>
    </source>
</reference>
<evidence type="ECO:0000259" key="4">
    <source>
        <dbReference type="PROSITE" id="PS50893"/>
    </source>
</evidence>
<feature type="domain" description="ABC transporter" evidence="4">
    <location>
        <begin position="3"/>
        <end position="223"/>
    </location>
</feature>
<dbReference type="Gene3D" id="3.40.50.300">
    <property type="entry name" value="P-loop containing nucleotide triphosphate hydrolases"/>
    <property type="match status" value="1"/>
</dbReference>
<reference evidence="6 8" key="2">
    <citation type="submission" date="2016-10" db="EMBL/GenBank/DDBJ databases">
        <authorList>
            <person name="de Groot N.N."/>
        </authorList>
    </citation>
    <scope>NUCLEOTIDE SEQUENCE [LARGE SCALE GENOMIC DNA]</scope>
    <source>
        <strain evidence="6 8">DSM 25947</strain>
    </source>
</reference>
<evidence type="ECO:0000256" key="1">
    <source>
        <dbReference type="ARBA" id="ARBA00022448"/>
    </source>
</evidence>
<dbReference type="eggNOG" id="COG1116">
    <property type="taxonomic scope" value="Bacteria"/>
</dbReference>
<dbReference type="Proteomes" id="UP000023772">
    <property type="component" value="Chromosome"/>
</dbReference>
<keyword evidence="7" id="KW-1185">Reference proteome</keyword>
<dbReference type="KEGG" id="dori:FH5T_06320"/>
<accession>X5DYH5</accession>
<evidence type="ECO:0000313" key="7">
    <source>
        <dbReference type="Proteomes" id="UP000023772"/>
    </source>
</evidence>
<sequence>MRMQVKNISKSYNGNPLYSDFSMELSEGIITCILGPSGCGKTTLLNIIGKLITPDSGKLTGFDDKLFSYIFQDPRLLPWKTVMGNIEFVLSRNLSSEERKNQAERLIRLVELEGFADYYPSQLSGGMRQRVSIARAFACPSDVILMDEPLSGLDIALKQNMIRWFSKIWKSDKRTVIFVTHDVDEALLLGNEIVVLSQAPARIVAHENINEPVGNRSMEEPHLKKLRQLLLNALGQLN</sequence>
<dbReference type="InterPro" id="IPR027417">
    <property type="entry name" value="P-loop_NTPase"/>
</dbReference>
<dbReference type="SMART" id="SM00382">
    <property type="entry name" value="AAA"/>
    <property type="match status" value="1"/>
</dbReference>
<dbReference type="HOGENOM" id="CLU_000604_1_22_10"/>
<keyword evidence="2" id="KW-0547">Nucleotide-binding</keyword>
<dbReference type="STRING" id="1168034.FH5T_06320"/>
<dbReference type="SUPFAM" id="SSF52540">
    <property type="entry name" value="P-loop containing nucleoside triphosphate hydrolases"/>
    <property type="match status" value="1"/>
</dbReference>
<dbReference type="InterPro" id="IPR003593">
    <property type="entry name" value="AAA+_ATPase"/>
</dbReference>
<organism evidence="6 8">
    <name type="scientific">Draconibacterium orientale</name>
    <dbReference type="NCBI Taxonomy" id="1168034"/>
    <lineage>
        <taxon>Bacteria</taxon>
        <taxon>Pseudomonadati</taxon>
        <taxon>Bacteroidota</taxon>
        <taxon>Bacteroidia</taxon>
        <taxon>Marinilabiliales</taxon>
        <taxon>Prolixibacteraceae</taxon>
        <taxon>Draconibacterium</taxon>
    </lineage>
</organism>
<dbReference type="InterPro" id="IPR003439">
    <property type="entry name" value="ABC_transporter-like_ATP-bd"/>
</dbReference>
<dbReference type="EMBL" id="FOHT01000058">
    <property type="protein sequence ID" value="SEU14995.1"/>
    <property type="molecule type" value="Genomic_DNA"/>
</dbReference>
<evidence type="ECO:0000256" key="3">
    <source>
        <dbReference type="ARBA" id="ARBA00022840"/>
    </source>
</evidence>
<dbReference type="EMBL" id="CP007451">
    <property type="protein sequence ID" value="AHW59346.1"/>
    <property type="molecule type" value="Genomic_DNA"/>
</dbReference>
<dbReference type="PANTHER" id="PTHR42788">
    <property type="entry name" value="TAURINE IMPORT ATP-BINDING PROTEIN-RELATED"/>
    <property type="match status" value="1"/>
</dbReference>
<dbReference type="GO" id="GO:0005524">
    <property type="term" value="F:ATP binding"/>
    <property type="evidence" value="ECO:0007669"/>
    <property type="project" value="UniProtKB-KW"/>
</dbReference>
<evidence type="ECO:0000313" key="6">
    <source>
        <dbReference type="EMBL" id="SEU14995.1"/>
    </source>
</evidence>
<dbReference type="InterPro" id="IPR017871">
    <property type="entry name" value="ABC_transporter-like_CS"/>
</dbReference>